<feature type="transmembrane region" description="Helical" evidence="7">
    <location>
        <begin position="226"/>
        <end position="244"/>
    </location>
</feature>
<comment type="caution">
    <text evidence="9">The sequence shown here is derived from an EMBL/GenBank/DDBJ whole genome shotgun (WGS) entry which is preliminary data.</text>
</comment>
<name>A0A926VID0_9CYAN</name>
<feature type="domain" description="Major facilitator superfamily (MFS) profile" evidence="8">
    <location>
        <begin position="14"/>
        <end position="401"/>
    </location>
</feature>
<dbReference type="Pfam" id="PF05977">
    <property type="entry name" value="MFS_3"/>
    <property type="match status" value="1"/>
</dbReference>
<reference evidence="9" key="2">
    <citation type="submission" date="2020-08" db="EMBL/GenBank/DDBJ databases">
        <authorList>
            <person name="Chen M."/>
            <person name="Teng W."/>
            <person name="Zhao L."/>
            <person name="Hu C."/>
            <person name="Zhou Y."/>
            <person name="Han B."/>
            <person name="Song L."/>
            <person name="Shu W."/>
        </authorList>
    </citation>
    <scope>NUCLEOTIDE SEQUENCE</scope>
    <source>
        <strain evidence="9">FACHB-1375</strain>
    </source>
</reference>
<feature type="transmembrane region" description="Helical" evidence="7">
    <location>
        <begin position="350"/>
        <end position="370"/>
    </location>
</feature>
<dbReference type="InterPro" id="IPR010290">
    <property type="entry name" value="TM_effector"/>
</dbReference>
<evidence type="ECO:0000256" key="7">
    <source>
        <dbReference type="SAM" id="Phobius"/>
    </source>
</evidence>
<organism evidence="9 10">
    <name type="scientific">Aerosakkonema funiforme FACHB-1375</name>
    <dbReference type="NCBI Taxonomy" id="2949571"/>
    <lineage>
        <taxon>Bacteria</taxon>
        <taxon>Bacillati</taxon>
        <taxon>Cyanobacteriota</taxon>
        <taxon>Cyanophyceae</taxon>
        <taxon>Oscillatoriophycideae</taxon>
        <taxon>Aerosakkonematales</taxon>
        <taxon>Aerosakkonemataceae</taxon>
        <taxon>Aerosakkonema</taxon>
    </lineage>
</organism>
<dbReference type="PANTHER" id="PTHR23513">
    <property type="entry name" value="INTEGRAL MEMBRANE EFFLUX PROTEIN-RELATED"/>
    <property type="match status" value="1"/>
</dbReference>
<dbReference type="EMBL" id="JACJPW010000079">
    <property type="protein sequence ID" value="MBD2184333.1"/>
    <property type="molecule type" value="Genomic_DNA"/>
</dbReference>
<keyword evidence="5 7" id="KW-1133">Transmembrane helix</keyword>
<dbReference type="SUPFAM" id="SSF103473">
    <property type="entry name" value="MFS general substrate transporter"/>
    <property type="match status" value="1"/>
</dbReference>
<feature type="transmembrane region" description="Helical" evidence="7">
    <location>
        <begin position="48"/>
        <end position="68"/>
    </location>
</feature>
<feature type="transmembrane region" description="Helical" evidence="7">
    <location>
        <begin position="313"/>
        <end position="338"/>
    </location>
</feature>
<dbReference type="CDD" id="cd06173">
    <property type="entry name" value="MFS_MefA_like"/>
    <property type="match status" value="1"/>
</dbReference>
<evidence type="ECO:0000256" key="5">
    <source>
        <dbReference type="ARBA" id="ARBA00022989"/>
    </source>
</evidence>
<evidence type="ECO:0000256" key="3">
    <source>
        <dbReference type="ARBA" id="ARBA00022475"/>
    </source>
</evidence>
<sequence>MVTNTSSHPLRQPLFRSLWVASVASNIGTWMQNVGGVWLMTSLSPSPLMVALMQTATSLPVFIVGLPAGAVADIVDRRRLLLFWQAWMLVAALLLGVLTLFHAMTPWLLLALTFALGLGAAMNAPAWQAIVPELVSRPQLPTAITLNGVGFNVARAVGPALGGIVVAAAGAGVVFLLNAASFLGVMAVIYSWKRSQTKSALPAERTIGAIRAGLRYLKYAPVLRAVLLRTGVFIICGSALWALLPLVAKQELGLGSFGYGVLLGCIGLGAVTGAFVLPKVRRRVSTDVLIVAGTVLFALATLALAYLRNLGLLYLALVAGGLAWIGIMSSLNAATQLAVPTWVQARSLSLYQLVFQGGIATGSAFWGLAAERWGNSTALSGAAIGLVIGLVAAVPYRLATSEKLDLTPSLHWPEPVVAIELNPEQGPVLITIEYRIDTARSQEFAEAMHALSRLRRRDGAVRWGLWEDTADPSRYVETYVVESWAEHLRQHERFTVADRAEEARVRTFHIGDTPPIVSHLIYTGQTERVQ</sequence>
<keyword evidence="3" id="KW-1003">Cell membrane</keyword>
<feature type="transmembrane region" description="Helical" evidence="7">
    <location>
        <begin position="288"/>
        <end position="307"/>
    </location>
</feature>
<feature type="transmembrane region" description="Helical" evidence="7">
    <location>
        <begin position="139"/>
        <end position="158"/>
    </location>
</feature>
<feature type="transmembrane region" description="Helical" evidence="7">
    <location>
        <begin position="164"/>
        <end position="190"/>
    </location>
</feature>
<keyword evidence="6 7" id="KW-0472">Membrane</keyword>
<dbReference type="Proteomes" id="UP000641646">
    <property type="component" value="Unassembled WGS sequence"/>
</dbReference>
<dbReference type="PROSITE" id="PS50850">
    <property type="entry name" value="MFS"/>
    <property type="match status" value="1"/>
</dbReference>
<dbReference type="GO" id="GO:0005886">
    <property type="term" value="C:plasma membrane"/>
    <property type="evidence" value="ECO:0007669"/>
    <property type="project" value="UniProtKB-SubCell"/>
</dbReference>
<evidence type="ECO:0000256" key="4">
    <source>
        <dbReference type="ARBA" id="ARBA00022692"/>
    </source>
</evidence>
<gene>
    <name evidence="9" type="ORF">H6G03_25240</name>
</gene>
<dbReference type="PANTHER" id="PTHR23513:SF11">
    <property type="entry name" value="STAPHYLOFERRIN A TRANSPORTER"/>
    <property type="match status" value="1"/>
</dbReference>
<feature type="transmembrane region" description="Helical" evidence="7">
    <location>
        <begin position="107"/>
        <end position="127"/>
    </location>
</feature>
<feature type="transmembrane region" description="Helical" evidence="7">
    <location>
        <begin position="80"/>
        <end position="101"/>
    </location>
</feature>
<dbReference type="InterPro" id="IPR036259">
    <property type="entry name" value="MFS_trans_sf"/>
</dbReference>
<protein>
    <submittedName>
        <fullName evidence="9">MFS transporter</fullName>
    </submittedName>
</protein>
<reference evidence="9" key="1">
    <citation type="journal article" date="2015" name="ISME J.">
        <title>Draft Genome Sequence of Streptomyces incarnatus NRRL8089, which Produces the Nucleoside Antibiotic Sinefungin.</title>
        <authorList>
            <person name="Oshima K."/>
            <person name="Hattori M."/>
            <person name="Shimizu H."/>
            <person name="Fukuda K."/>
            <person name="Nemoto M."/>
            <person name="Inagaki K."/>
            <person name="Tamura T."/>
        </authorList>
    </citation>
    <scope>NUCLEOTIDE SEQUENCE</scope>
    <source>
        <strain evidence="9">FACHB-1375</strain>
    </source>
</reference>
<keyword evidence="2" id="KW-0813">Transport</keyword>
<evidence type="ECO:0000256" key="2">
    <source>
        <dbReference type="ARBA" id="ARBA00022448"/>
    </source>
</evidence>
<keyword evidence="10" id="KW-1185">Reference proteome</keyword>
<dbReference type="Gene3D" id="1.20.1250.20">
    <property type="entry name" value="MFS general substrate transporter like domains"/>
    <property type="match status" value="1"/>
</dbReference>
<comment type="subcellular location">
    <subcellularLocation>
        <location evidence="1">Cell membrane</location>
        <topology evidence="1">Multi-pass membrane protein</topology>
    </subcellularLocation>
</comment>
<feature type="transmembrane region" description="Helical" evidence="7">
    <location>
        <begin position="376"/>
        <end position="396"/>
    </location>
</feature>
<evidence type="ECO:0000313" key="9">
    <source>
        <dbReference type="EMBL" id="MBD2184333.1"/>
    </source>
</evidence>
<proteinExistence type="predicted"/>
<accession>A0A926VID0</accession>
<dbReference type="InterPro" id="IPR020846">
    <property type="entry name" value="MFS_dom"/>
</dbReference>
<dbReference type="GO" id="GO:0022857">
    <property type="term" value="F:transmembrane transporter activity"/>
    <property type="evidence" value="ECO:0007669"/>
    <property type="project" value="InterPro"/>
</dbReference>
<feature type="transmembrane region" description="Helical" evidence="7">
    <location>
        <begin position="256"/>
        <end position="276"/>
    </location>
</feature>
<evidence type="ECO:0000313" key="10">
    <source>
        <dbReference type="Proteomes" id="UP000641646"/>
    </source>
</evidence>
<evidence type="ECO:0000256" key="6">
    <source>
        <dbReference type="ARBA" id="ARBA00023136"/>
    </source>
</evidence>
<evidence type="ECO:0000256" key="1">
    <source>
        <dbReference type="ARBA" id="ARBA00004651"/>
    </source>
</evidence>
<dbReference type="AlphaFoldDB" id="A0A926VID0"/>
<keyword evidence="4 7" id="KW-0812">Transmembrane</keyword>
<evidence type="ECO:0000259" key="8">
    <source>
        <dbReference type="PROSITE" id="PS50850"/>
    </source>
</evidence>
<dbReference type="RefSeq" id="WP_190470502.1">
    <property type="nucleotide sequence ID" value="NZ_JACJPW010000079.1"/>
</dbReference>